<name>A0ABS6VRW5_9GAMM</name>
<evidence type="ECO:0000313" key="6">
    <source>
        <dbReference type="Proteomes" id="UP001166291"/>
    </source>
</evidence>
<keyword evidence="3" id="KW-0949">S-adenosyl-L-methionine</keyword>
<protein>
    <submittedName>
        <fullName evidence="5">Methyltransferase domain-containing protein</fullName>
    </submittedName>
</protein>
<dbReference type="GO" id="GO:0008168">
    <property type="term" value="F:methyltransferase activity"/>
    <property type="evidence" value="ECO:0007669"/>
    <property type="project" value="UniProtKB-KW"/>
</dbReference>
<evidence type="ECO:0000256" key="2">
    <source>
        <dbReference type="ARBA" id="ARBA00022679"/>
    </source>
</evidence>
<dbReference type="Pfam" id="PF03848">
    <property type="entry name" value="TehB"/>
    <property type="match status" value="1"/>
</dbReference>
<keyword evidence="2" id="KW-0808">Transferase</keyword>
<comment type="caution">
    <text evidence="5">The sequence shown here is derived from an EMBL/GenBank/DDBJ whole genome shotgun (WGS) entry which is preliminary data.</text>
</comment>
<keyword evidence="6" id="KW-1185">Reference proteome</keyword>
<organism evidence="5 6">
    <name type="scientific">Zhongshania aquimaris</name>
    <dbReference type="NCBI Taxonomy" id="2857107"/>
    <lineage>
        <taxon>Bacteria</taxon>
        <taxon>Pseudomonadati</taxon>
        <taxon>Pseudomonadota</taxon>
        <taxon>Gammaproteobacteria</taxon>
        <taxon>Cellvibrionales</taxon>
        <taxon>Spongiibacteraceae</taxon>
        <taxon>Zhongshania</taxon>
    </lineage>
</organism>
<accession>A0ABS6VRW5</accession>
<feature type="domain" description="Tellurite resistance methyltransferase TehB-like" evidence="4">
    <location>
        <begin position="21"/>
        <end position="179"/>
    </location>
</feature>
<evidence type="ECO:0000259" key="4">
    <source>
        <dbReference type="Pfam" id="PF03848"/>
    </source>
</evidence>
<dbReference type="EMBL" id="JAHWDQ010000002">
    <property type="protein sequence ID" value="MBW2941060.1"/>
    <property type="molecule type" value="Genomic_DNA"/>
</dbReference>
<dbReference type="CDD" id="cd02440">
    <property type="entry name" value="AdoMet_MTases"/>
    <property type="match status" value="1"/>
</dbReference>
<reference evidence="5" key="1">
    <citation type="submission" date="2021-07" db="EMBL/GenBank/DDBJ databases">
        <title>Zhongshania sp. CAU 1632 isolated from seawater.</title>
        <authorList>
            <person name="Kim W."/>
        </authorList>
    </citation>
    <scope>NUCLEOTIDE SEQUENCE</scope>
    <source>
        <strain evidence="5">CAU 1632</strain>
    </source>
</reference>
<gene>
    <name evidence="5" type="ORF">KXJ70_09745</name>
</gene>
<dbReference type="Proteomes" id="UP001166291">
    <property type="component" value="Unassembled WGS sequence"/>
</dbReference>
<dbReference type="PANTHER" id="PTHR43464">
    <property type="entry name" value="METHYLTRANSFERASE"/>
    <property type="match status" value="1"/>
</dbReference>
<dbReference type="PANTHER" id="PTHR43464:SF19">
    <property type="entry name" value="UBIQUINONE BIOSYNTHESIS O-METHYLTRANSFERASE, MITOCHONDRIAL"/>
    <property type="match status" value="1"/>
</dbReference>
<evidence type="ECO:0000256" key="3">
    <source>
        <dbReference type="ARBA" id="ARBA00022691"/>
    </source>
</evidence>
<sequence>MPSTNSEASRIKWNNRHSDREVSGTACEVLQQHISLAPQTGSALDLACGLGRNALLLARHGLACEAVDISDIAISKLNDYANEHKLAVTGRCADIENDGFVNKRYDVIVVSYFLYRPLFQAIEKALKPGGLLFYQTFVQTKATGSEVIDTGPSNSNYYLEENELRAQFKDLEIRYYQETRLQQNSKPVAMLVARKITDRNTN</sequence>
<evidence type="ECO:0000256" key="1">
    <source>
        <dbReference type="ARBA" id="ARBA00022603"/>
    </source>
</evidence>
<dbReference type="RefSeq" id="WP_219043315.1">
    <property type="nucleotide sequence ID" value="NZ_JAHWDQ010000002.1"/>
</dbReference>
<evidence type="ECO:0000313" key="5">
    <source>
        <dbReference type="EMBL" id="MBW2941060.1"/>
    </source>
</evidence>
<dbReference type="InterPro" id="IPR015985">
    <property type="entry name" value="TehB-like_dom"/>
</dbReference>
<dbReference type="GO" id="GO:0032259">
    <property type="term" value="P:methylation"/>
    <property type="evidence" value="ECO:0007669"/>
    <property type="project" value="UniProtKB-KW"/>
</dbReference>
<keyword evidence="1 5" id="KW-0489">Methyltransferase</keyword>
<proteinExistence type="predicted"/>